<organism evidence="1 2">
    <name type="scientific">Capronia epimyces CBS 606.96</name>
    <dbReference type="NCBI Taxonomy" id="1182542"/>
    <lineage>
        <taxon>Eukaryota</taxon>
        <taxon>Fungi</taxon>
        <taxon>Dikarya</taxon>
        <taxon>Ascomycota</taxon>
        <taxon>Pezizomycotina</taxon>
        <taxon>Eurotiomycetes</taxon>
        <taxon>Chaetothyriomycetidae</taxon>
        <taxon>Chaetothyriales</taxon>
        <taxon>Herpotrichiellaceae</taxon>
        <taxon>Capronia</taxon>
    </lineage>
</organism>
<comment type="caution">
    <text evidence="1">The sequence shown here is derived from an EMBL/GenBank/DDBJ whole genome shotgun (WGS) entry which is preliminary data.</text>
</comment>
<dbReference type="InterPro" id="IPR014347">
    <property type="entry name" value="Tautomerase/MIF_sf"/>
</dbReference>
<dbReference type="OrthoDB" id="1686145at2759"/>
<dbReference type="InterPro" id="IPR037479">
    <property type="entry name" value="Tauto_MSAD"/>
</dbReference>
<dbReference type="Proteomes" id="UP000019478">
    <property type="component" value="Unassembled WGS sequence"/>
</dbReference>
<accession>W9YH97</accession>
<gene>
    <name evidence="1" type="ORF">A1O3_00822</name>
</gene>
<dbReference type="SUPFAM" id="SSF55331">
    <property type="entry name" value="Tautomerase/MIF"/>
    <property type="match status" value="1"/>
</dbReference>
<reference evidence="1 2" key="1">
    <citation type="submission" date="2013-03" db="EMBL/GenBank/DDBJ databases">
        <title>The Genome Sequence of Capronia epimyces CBS 606.96.</title>
        <authorList>
            <consortium name="The Broad Institute Genomics Platform"/>
            <person name="Cuomo C."/>
            <person name="de Hoog S."/>
            <person name="Gorbushina A."/>
            <person name="Walker B."/>
            <person name="Young S.K."/>
            <person name="Zeng Q."/>
            <person name="Gargeya S."/>
            <person name="Fitzgerald M."/>
            <person name="Haas B."/>
            <person name="Abouelleil A."/>
            <person name="Allen A.W."/>
            <person name="Alvarado L."/>
            <person name="Arachchi H.M."/>
            <person name="Berlin A.M."/>
            <person name="Chapman S.B."/>
            <person name="Gainer-Dewar J."/>
            <person name="Goldberg J."/>
            <person name="Griggs A."/>
            <person name="Gujja S."/>
            <person name="Hansen M."/>
            <person name="Howarth C."/>
            <person name="Imamovic A."/>
            <person name="Ireland A."/>
            <person name="Larimer J."/>
            <person name="McCowan C."/>
            <person name="Murphy C."/>
            <person name="Pearson M."/>
            <person name="Poon T.W."/>
            <person name="Priest M."/>
            <person name="Roberts A."/>
            <person name="Saif S."/>
            <person name="Shea T."/>
            <person name="Sisk P."/>
            <person name="Sykes S."/>
            <person name="Wortman J."/>
            <person name="Nusbaum C."/>
            <person name="Birren B."/>
        </authorList>
    </citation>
    <scope>NUCLEOTIDE SEQUENCE [LARGE SCALE GENOMIC DNA]</scope>
    <source>
        <strain evidence="1 2">CBS 606.96</strain>
    </source>
</reference>
<dbReference type="PANTHER" id="PTHR38460:SF1">
    <property type="entry name" value="TAUTOMERASE YOLI-RELATED"/>
    <property type="match status" value="1"/>
</dbReference>
<dbReference type="Pfam" id="PF14552">
    <property type="entry name" value="Tautomerase_2"/>
    <property type="match status" value="1"/>
</dbReference>
<dbReference type="GeneID" id="19164962"/>
<dbReference type="eggNOG" id="ENOG502SPIR">
    <property type="taxonomic scope" value="Eukaryota"/>
</dbReference>
<dbReference type="PANTHER" id="PTHR38460">
    <property type="entry name" value="TAUTOMERASE YOLI-RELATED"/>
    <property type="match status" value="1"/>
</dbReference>
<sequence length="132" mass="14665">MPLVRIDVIKNQRSGQELRLLADTIQQVLQDHFHAPPRDRYQIISQHEPDELICDDTGLGLDYARTDQLVVIQIVQQGRDAATKQKTFAALADALASRCGLKGGDLIISCVGNAREDWSFGYGEAQFVTGRL</sequence>
<protein>
    <recommendedName>
        <fullName evidence="3">Tautomerase</fullName>
    </recommendedName>
</protein>
<dbReference type="HOGENOM" id="CLU_148073_0_0_1"/>
<proteinExistence type="predicted"/>
<dbReference type="RefSeq" id="XP_007729162.1">
    <property type="nucleotide sequence ID" value="XM_007730972.1"/>
</dbReference>
<keyword evidence="2" id="KW-1185">Reference proteome</keyword>
<evidence type="ECO:0008006" key="3">
    <source>
        <dbReference type="Google" id="ProtNLM"/>
    </source>
</evidence>
<dbReference type="AlphaFoldDB" id="W9YH97"/>
<dbReference type="Gene3D" id="3.30.429.10">
    <property type="entry name" value="Macrophage Migration Inhibitory Factor"/>
    <property type="match status" value="1"/>
</dbReference>
<dbReference type="EMBL" id="AMGY01000001">
    <property type="protein sequence ID" value="EXJ92272.1"/>
    <property type="molecule type" value="Genomic_DNA"/>
</dbReference>
<evidence type="ECO:0000313" key="1">
    <source>
        <dbReference type="EMBL" id="EXJ92272.1"/>
    </source>
</evidence>
<evidence type="ECO:0000313" key="2">
    <source>
        <dbReference type="Proteomes" id="UP000019478"/>
    </source>
</evidence>
<name>W9YH97_9EURO</name>